<feature type="transmembrane region" description="Helical" evidence="12">
    <location>
        <begin position="142"/>
        <end position="165"/>
    </location>
</feature>
<evidence type="ECO:0000256" key="12">
    <source>
        <dbReference type="SAM" id="Phobius"/>
    </source>
</evidence>
<evidence type="ECO:0000256" key="9">
    <source>
        <dbReference type="ARBA" id="ARBA00023136"/>
    </source>
</evidence>
<accession>A0A844M150</accession>
<dbReference type="AlphaFoldDB" id="A0A844M150"/>
<comment type="function">
    <text evidence="10">Part of the ABC transporter complex CysAWTP (TC 3.A.1.6.1) involved in sulfate/thiosulfate import. Probably responsible for the translocation of the substrate across the membrane.</text>
</comment>
<gene>
    <name evidence="14" type="primary">cysW</name>
    <name evidence="14" type="ORF">GB996_06285</name>
</gene>
<evidence type="ECO:0000256" key="5">
    <source>
        <dbReference type="ARBA" id="ARBA00022519"/>
    </source>
</evidence>
<dbReference type="PANTHER" id="PTHR30406">
    <property type="entry name" value="SULFATE TRANSPORT SYSTEM PERMEASE PROTEIN"/>
    <property type="match status" value="1"/>
</dbReference>
<evidence type="ECO:0000256" key="4">
    <source>
        <dbReference type="ARBA" id="ARBA00022475"/>
    </source>
</evidence>
<reference evidence="14 15" key="1">
    <citation type="journal article" date="2019" name="PLoS ONE">
        <title>Pup mortality in New Zealand sea lions (Phocarctos hookeri) at Enderby Island, Auckland Islands, 2013-18.</title>
        <authorList>
            <person name="Michael S.A."/>
            <person name="Hayman D.T.S."/>
            <person name="Gray R."/>
            <person name="Zhang J."/>
            <person name="Rogers L."/>
            <person name="Roe W.D."/>
        </authorList>
    </citation>
    <scope>NUCLEOTIDE SEQUENCE [LARGE SCALE GENOMIC DNA]</scope>
    <source>
        <strain evidence="14 15">SM868</strain>
    </source>
</reference>
<dbReference type="Gene3D" id="1.10.3720.10">
    <property type="entry name" value="MetI-like"/>
    <property type="match status" value="1"/>
</dbReference>
<dbReference type="InterPro" id="IPR011866">
    <property type="entry name" value="CysW_permease"/>
</dbReference>
<dbReference type="FunFam" id="1.10.3720.10:FF:000015">
    <property type="entry name" value="Sulfate ABC transporter, permease CysW"/>
    <property type="match status" value="1"/>
</dbReference>
<organism evidence="14 15">
    <name type="scientific">Psychrobacter sanguinis</name>
    <dbReference type="NCBI Taxonomy" id="861445"/>
    <lineage>
        <taxon>Bacteria</taxon>
        <taxon>Pseudomonadati</taxon>
        <taxon>Pseudomonadota</taxon>
        <taxon>Gammaproteobacteria</taxon>
        <taxon>Moraxellales</taxon>
        <taxon>Moraxellaceae</taxon>
        <taxon>Psychrobacter</taxon>
    </lineage>
</organism>
<keyword evidence="4" id="KW-1003">Cell membrane</keyword>
<dbReference type="GO" id="GO:0015419">
    <property type="term" value="F:ABC-type sulfate transporter activity"/>
    <property type="evidence" value="ECO:0007669"/>
    <property type="project" value="InterPro"/>
</dbReference>
<dbReference type="NCBIfam" id="TIGR02140">
    <property type="entry name" value="permease_CysW"/>
    <property type="match status" value="1"/>
</dbReference>
<dbReference type="PANTHER" id="PTHR30406:SF1">
    <property type="entry name" value="SULFATE TRANSPORT SYSTEM PERMEASE PROTEIN CYSW"/>
    <property type="match status" value="1"/>
</dbReference>
<feature type="domain" description="ABC transmembrane type-1" evidence="13">
    <location>
        <begin position="69"/>
        <end position="272"/>
    </location>
</feature>
<evidence type="ECO:0000256" key="2">
    <source>
        <dbReference type="ARBA" id="ARBA00011779"/>
    </source>
</evidence>
<evidence type="ECO:0000259" key="13">
    <source>
        <dbReference type="PROSITE" id="PS50928"/>
    </source>
</evidence>
<feature type="transmembrane region" description="Helical" evidence="12">
    <location>
        <begin position="251"/>
        <end position="271"/>
    </location>
</feature>
<dbReference type="RefSeq" id="WP_011960391.1">
    <property type="nucleotide sequence ID" value="NZ_WFKQ01000004.1"/>
</dbReference>
<proteinExistence type="predicted"/>
<dbReference type="Proteomes" id="UP000442109">
    <property type="component" value="Unassembled WGS sequence"/>
</dbReference>
<evidence type="ECO:0000256" key="11">
    <source>
        <dbReference type="ARBA" id="ARBA00067681"/>
    </source>
</evidence>
<comment type="caution">
    <text evidence="14">The sequence shown here is derived from an EMBL/GenBank/DDBJ whole genome shotgun (WGS) entry which is preliminary data.</text>
</comment>
<evidence type="ECO:0000256" key="8">
    <source>
        <dbReference type="ARBA" id="ARBA00023032"/>
    </source>
</evidence>
<evidence type="ECO:0000256" key="3">
    <source>
        <dbReference type="ARBA" id="ARBA00022448"/>
    </source>
</evidence>
<keyword evidence="5" id="KW-0997">Cell inner membrane</keyword>
<keyword evidence="15" id="KW-1185">Reference proteome</keyword>
<keyword evidence="7 12" id="KW-1133">Transmembrane helix</keyword>
<dbReference type="SUPFAM" id="SSF161098">
    <property type="entry name" value="MetI-like"/>
    <property type="match status" value="1"/>
</dbReference>
<feature type="transmembrane region" description="Helical" evidence="12">
    <location>
        <begin position="71"/>
        <end position="95"/>
    </location>
</feature>
<sequence length="312" mass="33847">MQISNGYNYQDNAATRDAPWVRALFIGIASIFMIVMLVIPLLAVFYEAFKGGWDLYVAALVEPEAVSAIKLTLLTAAIVLPVNIVMGVAIAWLVTRYKFKGKQLVTTLLDLPFSVSPVVAGLMFVMLFGLNSTMGGWLESMGIQVIFAVPGIVLATLFVTFPFIARELIPLMQSQGDSEEQAALTLGASGWQVFWHITLPNIKWALLYGIILTNARAMGEFGAVSVVSGHIRGETNTMPLLVEIAYNEYNFTAAFALSSLLAALALLTLIVQQIMSKLQTRKYAKGNDREAITAPALVIPATEPAKATDAKN</sequence>
<dbReference type="EMBL" id="WFKQ01000004">
    <property type="protein sequence ID" value="MUG32400.1"/>
    <property type="molecule type" value="Genomic_DNA"/>
</dbReference>
<dbReference type="Pfam" id="PF00528">
    <property type="entry name" value="BPD_transp_1"/>
    <property type="match status" value="1"/>
</dbReference>
<evidence type="ECO:0000256" key="7">
    <source>
        <dbReference type="ARBA" id="ARBA00022989"/>
    </source>
</evidence>
<keyword evidence="8" id="KW-0764">Sulfate transport</keyword>
<keyword evidence="9 12" id="KW-0472">Membrane</keyword>
<keyword evidence="3" id="KW-0813">Transport</keyword>
<dbReference type="InterPro" id="IPR035906">
    <property type="entry name" value="MetI-like_sf"/>
</dbReference>
<evidence type="ECO:0000313" key="15">
    <source>
        <dbReference type="Proteomes" id="UP000442109"/>
    </source>
</evidence>
<dbReference type="NCBIfam" id="TIGR00969">
    <property type="entry name" value="3a0106s02"/>
    <property type="match status" value="1"/>
</dbReference>
<dbReference type="InterPro" id="IPR000515">
    <property type="entry name" value="MetI-like"/>
</dbReference>
<keyword evidence="6 12" id="KW-0812">Transmembrane</keyword>
<dbReference type="OrthoDB" id="9774448at2"/>
<protein>
    <recommendedName>
        <fullName evidence="11">Sulfate transport system permease protein CysW</fullName>
    </recommendedName>
</protein>
<feature type="transmembrane region" description="Helical" evidence="12">
    <location>
        <begin position="107"/>
        <end position="130"/>
    </location>
</feature>
<dbReference type="CDD" id="cd06261">
    <property type="entry name" value="TM_PBP2"/>
    <property type="match status" value="1"/>
</dbReference>
<comment type="subunit">
    <text evidence="2">The complex is composed of two ATP-binding proteins (CysA), two transmembrane proteins (CysT and CysW) and a solute-binding protein (CysP).</text>
</comment>
<dbReference type="PROSITE" id="PS50928">
    <property type="entry name" value="ABC_TM1"/>
    <property type="match status" value="1"/>
</dbReference>
<name>A0A844M150_9GAMM</name>
<evidence type="ECO:0000256" key="10">
    <source>
        <dbReference type="ARBA" id="ARBA00025323"/>
    </source>
</evidence>
<evidence type="ECO:0000256" key="1">
    <source>
        <dbReference type="ARBA" id="ARBA00004429"/>
    </source>
</evidence>
<dbReference type="GO" id="GO:0005886">
    <property type="term" value="C:plasma membrane"/>
    <property type="evidence" value="ECO:0007669"/>
    <property type="project" value="UniProtKB-SubCell"/>
</dbReference>
<evidence type="ECO:0000256" key="6">
    <source>
        <dbReference type="ARBA" id="ARBA00022692"/>
    </source>
</evidence>
<comment type="subcellular location">
    <subcellularLocation>
        <location evidence="1">Cell inner membrane</location>
        <topology evidence="1">Multi-pass membrane protein</topology>
    </subcellularLocation>
</comment>
<dbReference type="InterPro" id="IPR005667">
    <property type="entry name" value="Sulph_transpt2"/>
</dbReference>
<evidence type="ECO:0000313" key="14">
    <source>
        <dbReference type="EMBL" id="MUG32400.1"/>
    </source>
</evidence>
<feature type="transmembrane region" description="Helical" evidence="12">
    <location>
        <begin position="20"/>
        <end position="46"/>
    </location>
</feature>